<dbReference type="InterPro" id="IPR050900">
    <property type="entry name" value="Transposase_IS3/IS150/IS904"/>
</dbReference>
<dbReference type="RefSeq" id="WP_420808917.1">
    <property type="nucleotide sequence ID" value="NZ_BAAAZB010000005.1"/>
</dbReference>
<accession>A0A6N8J9R9</accession>
<dbReference type="GO" id="GO:0015074">
    <property type="term" value="P:DNA integration"/>
    <property type="evidence" value="ECO:0007669"/>
    <property type="project" value="InterPro"/>
</dbReference>
<dbReference type="InterPro" id="IPR001584">
    <property type="entry name" value="Integrase_cat-core"/>
</dbReference>
<gene>
    <name evidence="2" type="ORF">GO495_15695</name>
</gene>
<evidence type="ECO:0000313" key="2">
    <source>
        <dbReference type="EMBL" id="MVT42035.1"/>
    </source>
</evidence>
<evidence type="ECO:0000259" key="1">
    <source>
        <dbReference type="Pfam" id="PF13333"/>
    </source>
</evidence>
<sequence>MRSQKAFKTLKAECIYHQMFVSKESAAIVIFEYIETRYNRKRRHPALRYLLPAVFIEKFSQQKIAA</sequence>
<comment type="caution">
    <text evidence="2">The sequence shown here is derived from an EMBL/GenBank/DDBJ whole genome shotgun (WGS) entry which is preliminary data.</text>
</comment>
<feature type="domain" description="Integrase catalytic" evidence="1">
    <location>
        <begin position="7"/>
        <end position="55"/>
    </location>
</feature>
<dbReference type="EMBL" id="WRXO01000004">
    <property type="protein sequence ID" value="MVT42035.1"/>
    <property type="molecule type" value="Genomic_DNA"/>
</dbReference>
<dbReference type="PANTHER" id="PTHR46889">
    <property type="entry name" value="TRANSPOSASE INSF FOR INSERTION SEQUENCE IS3B-RELATED"/>
    <property type="match status" value="1"/>
</dbReference>
<keyword evidence="3" id="KW-1185">Reference proteome</keyword>
<proteinExistence type="predicted"/>
<dbReference type="Proteomes" id="UP000468388">
    <property type="component" value="Unassembled WGS sequence"/>
</dbReference>
<name>A0A6N8J9R9_9BACT</name>
<reference evidence="2 3" key="1">
    <citation type="submission" date="2019-12" db="EMBL/GenBank/DDBJ databases">
        <title>The draft genomic sequence of strain Chitinophaga oryziterrae JCM 16595.</title>
        <authorList>
            <person name="Zhang X."/>
        </authorList>
    </citation>
    <scope>NUCLEOTIDE SEQUENCE [LARGE SCALE GENOMIC DNA]</scope>
    <source>
        <strain evidence="2 3">JCM 16595</strain>
    </source>
</reference>
<organism evidence="2 3">
    <name type="scientific">Chitinophaga oryziterrae</name>
    <dbReference type="NCBI Taxonomy" id="1031224"/>
    <lineage>
        <taxon>Bacteria</taxon>
        <taxon>Pseudomonadati</taxon>
        <taxon>Bacteroidota</taxon>
        <taxon>Chitinophagia</taxon>
        <taxon>Chitinophagales</taxon>
        <taxon>Chitinophagaceae</taxon>
        <taxon>Chitinophaga</taxon>
    </lineage>
</organism>
<dbReference type="AlphaFoldDB" id="A0A6N8J9R9"/>
<evidence type="ECO:0000313" key="3">
    <source>
        <dbReference type="Proteomes" id="UP000468388"/>
    </source>
</evidence>
<dbReference type="PANTHER" id="PTHR46889:SF4">
    <property type="entry name" value="TRANSPOSASE INSO FOR INSERTION SEQUENCE ELEMENT IS911B-RELATED"/>
    <property type="match status" value="1"/>
</dbReference>
<protein>
    <submittedName>
        <fullName evidence="2">IS3 family transposase</fullName>
    </submittedName>
</protein>
<dbReference type="Pfam" id="PF13333">
    <property type="entry name" value="rve_2"/>
    <property type="match status" value="1"/>
</dbReference>